<dbReference type="Proteomes" id="UP000183898">
    <property type="component" value="Unassembled WGS sequence"/>
</dbReference>
<reference evidence="1 2" key="1">
    <citation type="submission" date="2016-10" db="EMBL/GenBank/DDBJ databases">
        <authorList>
            <person name="de Groot N.N."/>
        </authorList>
    </citation>
    <scope>NUCLEOTIDE SEQUENCE [LARGE SCALE GENOMIC DNA]</scope>
    <source>
        <strain evidence="1 2">Nl18</strain>
    </source>
</reference>
<dbReference type="RefSeq" id="WP_074749056.1">
    <property type="nucleotide sequence ID" value="NZ_FOCT01000019.1"/>
</dbReference>
<proteinExistence type="predicted"/>
<evidence type="ECO:0000313" key="2">
    <source>
        <dbReference type="Proteomes" id="UP000183898"/>
    </source>
</evidence>
<gene>
    <name evidence="1" type="ORF">SAMN05216404_11966</name>
</gene>
<dbReference type="AlphaFoldDB" id="A0A1H8P9X8"/>
<sequence>MKTAEQVRILSKITTHNKAGKHFTEIYNTNDLAELEAEGLIAISRPINETTGIPYPEEHWTVRATEDGLALVEAYPEYREWATGGRLPIRFAVVQSGYYVFGTGFTRNEAFMNATRWMVDERGNIGGLSPEAVKSMIVQTEGHVNGDLILLSADHENFDSYLEEQGGFEQIDGVWYASRN</sequence>
<evidence type="ECO:0000313" key="1">
    <source>
        <dbReference type="EMBL" id="SEO38769.1"/>
    </source>
</evidence>
<accession>A0A1H8P9X8</accession>
<name>A0A1H8P9X8_9PROT</name>
<dbReference type="EMBL" id="FOCT01000019">
    <property type="protein sequence ID" value="SEO38769.1"/>
    <property type="molecule type" value="Genomic_DNA"/>
</dbReference>
<organism evidence="1 2">
    <name type="scientific">Nitrosospira multiformis</name>
    <dbReference type="NCBI Taxonomy" id="1231"/>
    <lineage>
        <taxon>Bacteria</taxon>
        <taxon>Pseudomonadati</taxon>
        <taxon>Pseudomonadota</taxon>
        <taxon>Betaproteobacteria</taxon>
        <taxon>Nitrosomonadales</taxon>
        <taxon>Nitrosomonadaceae</taxon>
        <taxon>Nitrosospira</taxon>
    </lineage>
</organism>
<protein>
    <submittedName>
        <fullName evidence="1">Uncharacterized protein</fullName>
    </submittedName>
</protein>